<keyword evidence="1" id="KW-0805">Transcription regulation</keyword>
<dbReference type="SMART" id="SM00418">
    <property type="entry name" value="HTH_ARSR"/>
    <property type="match status" value="1"/>
</dbReference>
<evidence type="ECO:0000313" key="6">
    <source>
        <dbReference type="Proteomes" id="UP000028073"/>
    </source>
</evidence>
<evidence type="ECO:0000313" key="5">
    <source>
        <dbReference type="EMBL" id="KEQ18408.1"/>
    </source>
</evidence>
<organism evidence="5 6">
    <name type="scientific">Endozoicomonas numazuensis</name>
    <dbReference type="NCBI Taxonomy" id="1137799"/>
    <lineage>
        <taxon>Bacteria</taxon>
        <taxon>Pseudomonadati</taxon>
        <taxon>Pseudomonadota</taxon>
        <taxon>Gammaproteobacteria</taxon>
        <taxon>Oceanospirillales</taxon>
        <taxon>Endozoicomonadaceae</taxon>
        <taxon>Endozoicomonas</taxon>
    </lineage>
</organism>
<keyword evidence="3" id="KW-0804">Transcription</keyword>
<dbReference type="InterPro" id="IPR011991">
    <property type="entry name" value="ArsR-like_HTH"/>
</dbReference>
<dbReference type="PANTHER" id="PTHR43132">
    <property type="entry name" value="ARSENICAL RESISTANCE OPERON REPRESSOR ARSR-RELATED"/>
    <property type="match status" value="1"/>
</dbReference>
<dbReference type="InterPro" id="IPR036390">
    <property type="entry name" value="WH_DNA-bd_sf"/>
</dbReference>
<keyword evidence="2" id="KW-0238">DNA-binding</keyword>
<dbReference type="SUPFAM" id="SSF46785">
    <property type="entry name" value="Winged helix' DNA-binding domain"/>
    <property type="match status" value="1"/>
</dbReference>
<dbReference type="InterPro" id="IPR036388">
    <property type="entry name" value="WH-like_DNA-bd_sf"/>
</dbReference>
<dbReference type="Proteomes" id="UP000028073">
    <property type="component" value="Unassembled WGS sequence"/>
</dbReference>
<dbReference type="eggNOG" id="COG0640">
    <property type="taxonomic scope" value="Bacteria"/>
</dbReference>
<accession>A0A081NIY5</accession>
<dbReference type="PANTHER" id="PTHR43132:SF6">
    <property type="entry name" value="HTH-TYPE TRANSCRIPTIONAL REPRESSOR CZRA"/>
    <property type="match status" value="1"/>
</dbReference>
<dbReference type="PROSITE" id="PS50987">
    <property type="entry name" value="HTH_ARSR_2"/>
    <property type="match status" value="1"/>
</dbReference>
<dbReference type="CDD" id="cd00090">
    <property type="entry name" value="HTH_ARSR"/>
    <property type="match status" value="1"/>
</dbReference>
<dbReference type="PRINTS" id="PR00778">
    <property type="entry name" value="HTHARSR"/>
</dbReference>
<reference evidence="5 6" key="1">
    <citation type="submission" date="2014-06" db="EMBL/GenBank/DDBJ databases">
        <title>Whole Genome Sequences of Three Symbiotic Endozoicomonas Bacteria.</title>
        <authorList>
            <person name="Neave M.J."/>
            <person name="Apprill A."/>
            <person name="Voolstra C.R."/>
        </authorList>
    </citation>
    <scope>NUCLEOTIDE SEQUENCE [LARGE SCALE GENOMIC DNA]</scope>
    <source>
        <strain evidence="5 6">DSM 25634</strain>
    </source>
</reference>
<dbReference type="Gene3D" id="1.10.10.10">
    <property type="entry name" value="Winged helix-like DNA-binding domain superfamily/Winged helix DNA-binding domain"/>
    <property type="match status" value="1"/>
</dbReference>
<feature type="domain" description="HTH arsR-type" evidence="4">
    <location>
        <begin position="15"/>
        <end position="109"/>
    </location>
</feature>
<dbReference type="GO" id="GO:0003700">
    <property type="term" value="F:DNA-binding transcription factor activity"/>
    <property type="evidence" value="ECO:0007669"/>
    <property type="project" value="InterPro"/>
</dbReference>
<dbReference type="Pfam" id="PF01022">
    <property type="entry name" value="HTH_5"/>
    <property type="match status" value="1"/>
</dbReference>
<dbReference type="InterPro" id="IPR001845">
    <property type="entry name" value="HTH_ArsR_DNA-bd_dom"/>
</dbReference>
<protein>
    <recommendedName>
        <fullName evidence="4">HTH arsR-type domain-containing protein</fullName>
    </recommendedName>
</protein>
<comment type="caution">
    <text evidence="5">The sequence shown here is derived from an EMBL/GenBank/DDBJ whole genome shotgun (WGS) entry which is preliminary data.</text>
</comment>
<evidence type="ECO:0000256" key="1">
    <source>
        <dbReference type="ARBA" id="ARBA00023015"/>
    </source>
</evidence>
<dbReference type="STRING" id="1137799.GZ78_12975"/>
<name>A0A081NIY5_9GAMM</name>
<evidence type="ECO:0000256" key="2">
    <source>
        <dbReference type="ARBA" id="ARBA00023125"/>
    </source>
</evidence>
<dbReference type="NCBIfam" id="NF033788">
    <property type="entry name" value="HTH_metalloreg"/>
    <property type="match status" value="1"/>
</dbReference>
<dbReference type="AlphaFoldDB" id="A0A081NIY5"/>
<proteinExistence type="predicted"/>
<sequence length="110" mass="12369">MTETHQPCCTELPEMSSEQLARLASLFRLLGDEGRLKLVMACIDAPQPVCCLSEISGMSQPLTSHHLRGLREARILKSSRRGKQVLYELDDHHIRHVVLDLASHVLEPCD</sequence>
<dbReference type="OrthoDB" id="9796124at2"/>
<dbReference type="EMBL" id="JOKH01000002">
    <property type="protein sequence ID" value="KEQ18408.1"/>
    <property type="molecule type" value="Genomic_DNA"/>
</dbReference>
<evidence type="ECO:0000256" key="3">
    <source>
        <dbReference type="ARBA" id="ARBA00023163"/>
    </source>
</evidence>
<dbReference type="GO" id="GO:0003677">
    <property type="term" value="F:DNA binding"/>
    <property type="evidence" value="ECO:0007669"/>
    <property type="project" value="UniProtKB-KW"/>
</dbReference>
<keyword evidence="6" id="KW-1185">Reference proteome</keyword>
<evidence type="ECO:0000259" key="4">
    <source>
        <dbReference type="PROSITE" id="PS50987"/>
    </source>
</evidence>
<dbReference type="InterPro" id="IPR051011">
    <property type="entry name" value="Metal_resp_trans_reg"/>
</dbReference>
<dbReference type="RefSeq" id="WP_034835701.1">
    <property type="nucleotide sequence ID" value="NZ_JOKH01000002.1"/>
</dbReference>
<gene>
    <name evidence="5" type="ORF">GZ78_12975</name>
</gene>